<feature type="transmembrane region" description="Helical" evidence="6">
    <location>
        <begin position="61"/>
        <end position="79"/>
    </location>
</feature>
<keyword evidence="3 6" id="KW-0812">Transmembrane</keyword>
<organism evidence="8 9">
    <name type="scientific">Suhomyces tanzawaensis NRRL Y-17324</name>
    <dbReference type="NCBI Taxonomy" id="984487"/>
    <lineage>
        <taxon>Eukaryota</taxon>
        <taxon>Fungi</taxon>
        <taxon>Dikarya</taxon>
        <taxon>Ascomycota</taxon>
        <taxon>Saccharomycotina</taxon>
        <taxon>Pichiomycetes</taxon>
        <taxon>Debaryomycetaceae</taxon>
        <taxon>Suhomyces</taxon>
    </lineage>
</organism>
<feature type="domain" description="Phosphatidic acid phosphatase type 2/haloperoxidase" evidence="7">
    <location>
        <begin position="95"/>
        <end position="244"/>
    </location>
</feature>
<evidence type="ECO:0000256" key="2">
    <source>
        <dbReference type="ARBA" id="ARBA00008816"/>
    </source>
</evidence>
<dbReference type="SMART" id="SM00014">
    <property type="entry name" value="acidPPc"/>
    <property type="match status" value="1"/>
</dbReference>
<keyword evidence="9" id="KW-1185">Reference proteome</keyword>
<dbReference type="Gene3D" id="1.20.144.10">
    <property type="entry name" value="Phosphatidic acid phosphatase type 2/haloperoxidase"/>
    <property type="match status" value="1"/>
</dbReference>
<feature type="transmembrane region" description="Helical" evidence="6">
    <location>
        <begin position="12"/>
        <end position="29"/>
    </location>
</feature>
<evidence type="ECO:0000256" key="3">
    <source>
        <dbReference type="ARBA" id="ARBA00022692"/>
    </source>
</evidence>
<evidence type="ECO:0000256" key="1">
    <source>
        <dbReference type="ARBA" id="ARBA00004141"/>
    </source>
</evidence>
<dbReference type="SUPFAM" id="SSF48317">
    <property type="entry name" value="Acid phosphatase/Vanadium-dependent haloperoxidase"/>
    <property type="match status" value="1"/>
</dbReference>
<proteinExistence type="inferred from homology"/>
<dbReference type="RefSeq" id="XP_020063920.1">
    <property type="nucleotide sequence ID" value="XM_020211775.1"/>
</dbReference>
<feature type="transmembrane region" description="Helical" evidence="6">
    <location>
        <begin position="225"/>
        <end position="245"/>
    </location>
</feature>
<evidence type="ECO:0000259" key="7">
    <source>
        <dbReference type="SMART" id="SM00014"/>
    </source>
</evidence>
<keyword evidence="4 6" id="KW-1133">Transmembrane helix</keyword>
<dbReference type="OrthoDB" id="10030083at2759"/>
<reference evidence="9" key="1">
    <citation type="submission" date="2016-05" db="EMBL/GenBank/DDBJ databases">
        <title>Comparative genomics of biotechnologically important yeasts.</title>
        <authorList>
            <consortium name="DOE Joint Genome Institute"/>
            <person name="Riley R."/>
            <person name="Haridas S."/>
            <person name="Wolfe K.H."/>
            <person name="Lopes M.R."/>
            <person name="Hittinger C.T."/>
            <person name="Goker M."/>
            <person name="Salamov A."/>
            <person name="Wisecaver J."/>
            <person name="Long T.M."/>
            <person name="Aerts A.L."/>
            <person name="Barry K."/>
            <person name="Choi C."/>
            <person name="Clum A."/>
            <person name="Coughlan A.Y."/>
            <person name="Deshpande S."/>
            <person name="Douglass A.P."/>
            <person name="Hanson S.J."/>
            <person name="Klenk H.-P."/>
            <person name="Labutti K."/>
            <person name="Lapidus A."/>
            <person name="Lindquist E."/>
            <person name="Lipzen A."/>
            <person name="Meier-Kolthoff J.P."/>
            <person name="Ohm R.A."/>
            <person name="Otillar R.P."/>
            <person name="Pangilinan J."/>
            <person name="Peng Y."/>
            <person name="Rokas A."/>
            <person name="Rosa C.A."/>
            <person name="Scheuner C."/>
            <person name="Sibirny A.A."/>
            <person name="Slot J.C."/>
            <person name="Stielow J.B."/>
            <person name="Sun H."/>
            <person name="Kurtzman C.P."/>
            <person name="Blackwell M."/>
            <person name="Grigoriev I.V."/>
            <person name="Jeffries T.W."/>
        </authorList>
    </citation>
    <scope>NUCLEOTIDE SEQUENCE [LARGE SCALE GENOMIC DNA]</scope>
    <source>
        <strain evidence="9">NRRL Y-17324</strain>
    </source>
</reference>
<comment type="similarity">
    <text evidence="2">Belongs to the PA-phosphatase related phosphoesterase family.</text>
</comment>
<evidence type="ECO:0000256" key="4">
    <source>
        <dbReference type="ARBA" id="ARBA00022989"/>
    </source>
</evidence>
<dbReference type="InterPro" id="IPR036938">
    <property type="entry name" value="PAP2/HPO_sf"/>
</dbReference>
<dbReference type="GO" id="GO:0008195">
    <property type="term" value="F:phosphatidate phosphatase activity"/>
    <property type="evidence" value="ECO:0007669"/>
    <property type="project" value="TreeGrafter"/>
</dbReference>
<dbReference type="EMBL" id="KV453913">
    <property type="protein sequence ID" value="ODV78798.1"/>
    <property type="molecule type" value="Genomic_DNA"/>
</dbReference>
<dbReference type="CDD" id="cd03390">
    <property type="entry name" value="PAP2_containing_1_like"/>
    <property type="match status" value="1"/>
</dbReference>
<dbReference type="PANTHER" id="PTHR10165:SF35">
    <property type="entry name" value="RE23632P"/>
    <property type="match status" value="1"/>
</dbReference>
<dbReference type="STRING" id="984487.A0A1E4SH15"/>
<evidence type="ECO:0000313" key="9">
    <source>
        <dbReference type="Proteomes" id="UP000094285"/>
    </source>
</evidence>
<comment type="subcellular location">
    <subcellularLocation>
        <location evidence="1">Membrane</location>
        <topology evidence="1">Multi-pass membrane protein</topology>
    </subcellularLocation>
</comment>
<dbReference type="PANTHER" id="PTHR10165">
    <property type="entry name" value="LIPID PHOSPHATE PHOSPHATASE"/>
    <property type="match status" value="1"/>
</dbReference>
<dbReference type="GO" id="GO:0006644">
    <property type="term" value="P:phospholipid metabolic process"/>
    <property type="evidence" value="ECO:0007669"/>
    <property type="project" value="InterPro"/>
</dbReference>
<feature type="transmembrane region" description="Helical" evidence="6">
    <location>
        <begin position="198"/>
        <end position="216"/>
    </location>
</feature>
<evidence type="ECO:0000256" key="6">
    <source>
        <dbReference type="SAM" id="Phobius"/>
    </source>
</evidence>
<feature type="transmembrane region" description="Helical" evidence="6">
    <location>
        <begin position="167"/>
        <end position="186"/>
    </location>
</feature>
<dbReference type="GO" id="GO:0046839">
    <property type="term" value="P:phospholipid dephosphorylation"/>
    <property type="evidence" value="ECO:0007669"/>
    <property type="project" value="TreeGrafter"/>
</dbReference>
<feature type="transmembrane region" description="Helical" evidence="6">
    <location>
        <begin position="91"/>
        <end position="116"/>
    </location>
</feature>
<sequence length="264" mass="29144">MYLASTKFKTYLPDWATTVVLLVVFFGYLEHATPFIRQFSISDQSISHPFAVVERVNDVQLYLWAVIVPSVVLVVLSVVNASSQLDRLHLIQVSSVGLWFTAVITSVVTDILKCLIGNHRPDFLQRCGAAASTPAHVLVGLDVCTAPMGQGTVVEGLKSTPSGHSSLAFAGLGYLTLWLLGQYKLLNLLESKTTSRPVALWLVLCSPLLLAAYIALSRTQDYRHHFFDVAFGSFIGIVFAIWGYFHYFHSLLDANSHLPLDAME</sequence>
<keyword evidence="5 6" id="KW-0472">Membrane</keyword>
<dbReference type="Proteomes" id="UP000094285">
    <property type="component" value="Unassembled WGS sequence"/>
</dbReference>
<dbReference type="Pfam" id="PF01569">
    <property type="entry name" value="PAP2"/>
    <property type="match status" value="1"/>
</dbReference>
<dbReference type="AlphaFoldDB" id="A0A1E4SH15"/>
<name>A0A1E4SH15_9ASCO</name>
<protein>
    <submittedName>
        <fullName evidence="8">Diacylglycerol pyrophosphate phosphatase</fullName>
    </submittedName>
</protein>
<dbReference type="InterPro" id="IPR000326">
    <property type="entry name" value="PAP2/HPO"/>
</dbReference>
<accession>A0A1E4SH15</accession>
<evidence type="ECO:0000313" key="8">
    <source>
        <dbReference type="EMBL" id="ODV78798.1"/>
    </source>
</evidence>
<dbReference type="InterPro" id="IPR043216">
    <property type="entry name" value="PAP-like"/>
</dbReference>
<gene>
    <name evidence="8" type="ORF">CANTADRAFT_91083</name>
</gene>
<evidence type="ECO:0000256" key="5">
    <source>
        <dbReference type="ARBA" id="ARBA00023136"/>
    </source>
</evidence>
<dbReference type="GeneID" id="30985911"/>
<dbReference type="GO" id="GO:0016020">
    <property type="term" value="C:membrane"/>
    <property type="evidence" value="ECO:0007669"/>
    <property type="project" value="UniProtKB-SubCell"/>
</dbReference>